<dbReference type="PIRSF" id="PIRSF500217">
    <property type="entry name" value="AlgI"/>
    <property type="match status" value="1"/>
</dbReference>
<dbReference type="RefSeq" id="WP_309482868.1">
    <property type="nucleotide sequence ID" value="NZ_CP133720.1"/>
</dbReference>
<evidence type="ECO:0000256" key="4">
    <source>
        <dbReference type="ARBA" id="ARBA00016084"/>
    </source>
</evidence>
<feature type="transmembrane region" description="Helical" evidence="14">
    <location>
        <begin position="371"/>
        <end position="388"/>
    </location>
</feature>
<feature type="transmembrane region" description="Helical" evidence="14">
    <location>
        <begin position="6"/>
        <end position="22"/>
    </location>
</feature>
<feature type="transmembrane region" description="Helical" evidence="14">
    <location>
        <begin position="320"/>
        <end position="337"/>
    </location>
</feature>
<evidence type="ECO:0000256" key="13">
    <source>
        <dbReference type="PIRNR" id="PIRNR016636"/>
    </source>
</evidence>
<dbReference type="InterPro" id="IPR051085">
    <property type="entry name" value="MB_O-acyltransferase"/>
</dbReference>
<evidence type="ECO:0000256" key="5">
    <source>
        <dbReference type="ARBA" id="ARBA00022475"/>
    </source>
</evidence>
<organism evidence="15 16">
    <name type="scientific">Undibacterium cyanobacteriorum</name>
    <dbReference type="NCBI Taxonomy" id="3073561"/>
    <lineage>
        <taxon>Bacteria</taxon>
        <taxon>Pseudomonadati</taxon>
        <taxon>Pseudomonadota</taxon>
        <taxon>Betaproteobacteria</taxon>
        <taxon>Burkholderiales</taxon>
        <taxon>Oxalobacteraceae</taxon>
        <taxon>Undibacterium</taxon>
    </lineage>
</organism>
<evidence type="ECO:0000256" key="6">
    <source>
        <dbReference type="ARBA" id="ARBA00022679"/>
    </source>
</evidence>
<comment type="pathway">
    <text evidence="2">Glycan biosynthesis; alginate biosynthesis.</text>
</comment>
<evidence type="ECO:0000256" key="7">
    <source>
        <dbReference type="ARBA" id="ARBA00022692"/>
    </source>
</evidence>
<feature type="transmembrane region" description="Helical" evidence="14">
    <location>
        <begin position="163"/>
        <end position="184"/>
    </location>
</feature>
<evidence type="ECO:0000256" key="12">
    <source>
        <dbReference type="ARBA" id="ARBA00031030"/>
    </source>
</evidence>
<keyword evidence="10 13" id="KW-0472">Membrane</keyword>
<keyword evidence="16" id="KW-1185">Reference proteome</keyword>
<protein>
    <recommendedName>
        <fullName evidence="4">Probable alginate O-acetylase AlgI</fullName>
    </recommendedName>
    <alternativeName>
        <fullName evidence="12">Alginate biosynthesis protein AlgI</fullName>
    </alternativeName>
</protein>
<evidence type="ECO:0000256" key="3">
    <source>
        <dbReference type="ARBA" id="ARBA00010323"/>
    </source>
</evidence>
<sequence length="485" mass="54983">MVFSSVSFLFYFLPIFLVLYVLNGALPWRNAVLLVASLIFYSWGEPQNLPLLLVYVIANYGFGLWLGHVQTKSFADGAVDGQKKWAQALPFALAIGFNLAGLLYYKYAHFALSNWQNFRSWLSGAALENVPEIALPLGISFFSFHAISYLVDVYRQKTKAERSFSALFTYIIMFPQLVAGPIVRFSTVARQLHHRRWSWWRAEIGVRFFCLGLAQKVLIANTVASVADQLFALPSAELSTPLAWLAAVSYTVQIYFDFAGYSLMAIGLGLMCGFSFPRNFHFPYIAQSITEFWRRWHMSLSRWFRDYVYIPLGGNRHGQARTLFNLFLVFVLCGLWHGANWTFVVWGIAHGVFLVIERLGLSSILAKLPRLIRHAYTLLMVILAWVLFRSNDLSQAAHFFTVMAGVSNETSALPVMAYCSTTFILTMLLAVVFATGWSKKIADRLNQSWPTAMTLIDRGFLLALLVLCAFSLASGAYNPFIYFRF</sequence>
<accession>A0ABY9RJK4</accession>
<keyword evidence="7 14" id="KW-0812">Transmembrane</keyword>
<dbReference type="Pfam" id="PF03062">
    <property type="entry name" value="MBOAT"/>
    <property type="match status" value="1"/>
</dbReference>
<feature type="transmembrane region" description="Helical" evidence="14">
    <location>
        <begin position="49"/>
        <end position="67"/>
    </location>
</feature>
<feature type="transmembrane region" description="Helical" evidence="14">
    <location>
        <begin position="343"/>
        <end position="359"/>
    </location>
</feature>
<evidence type="ECO:0000256" key="2">
    <source>
        <dbReference type="ARBA" id="ARBA00005182"/>
    </source>
</evidence>
<evidence type="ECO:0000256" key="9">
    <source>
        <dbReference type="ARBA" id="ARBA00022989"/>
    </source>
</evidence>
<keyword evidence="11 13" id="KW-0012">Acyltransferase</keyword>
<keyword evidence="5 13" id="KW-1003">Cell membrane</keyword>
<evidence type="ECO:0000256" key="14">
    <source>
        <dbReference type="SAM" id="Phobius"/>
    </source>
</evidence>
<comment type="subcellular location">
    <subcellularLocation>
        <location evidence="1">Cell membrane</location>
        <topology evidence="1">Multi-pass membrane protein</topology>
    </subcellularLocation>
</comment>
<reference evidence="15" key="1">
    <citation type="submission" date="2023-09" db="EMBL/GenBank/DDBJ databases">
        <title>Undibacterium sp. 20NA77.5 isolated from freshwater.</title>
        <authorList>
            <person name="Le V."/>
            <person name="Ko S.-R."/>
            <person name="Ahn C.-Y."/>
            <person name="Oh H.-M."/>
        </authorList>
    </citation>
    <scope>NUCLEOTIDE SEQUENCE</scope>
    <source>
        <strain evidence="15">20NA77.5</strain>
    </source>
</reference>
<dbReference type="GO" id="GO:0016746">
    <property type="term" value="F:acyltransferase activity"/>
    <property type="evidence" value="ECO:0007669"/>
    <property type="project" value="UniProtKB-KW"/>
</dbReference>
<evidence type="ECO:0000313" key="15">
    <source>
        <dbReference type="EMBL" id="WMW81389.1"/>
    </source>
</evidence>
<feature type="transmembrane region" description="Helical" evidence="14">
    <location>
        <begin position="459"/>
        <end position="477"/>
    </location>
</feature>
<name>A0ABY9RJK4_9BURK</name>
<feature type="transmembrane region" description="Helical" evidence="14">
    <location>
        <begin position="88"/>
        <end position="107"/>
    </location>
</feature>
<dbReference type="InterPro" id="IPR024194">
    <property type="entry name" value="Ac/AlaTfrase_AlgI/DltB"/>
</dbReference>
<dbReference type="PANTHER" id="PTHR13285">
    <property type="entry name" value="ACYLTRANSFERASE"/>
    <property type="match status" value="1"/>
</dbReference>
<feature type="transmembrane region" description="Helical" evidence="14">
    <location>
        <begin position="133"/>
        <end position="151"/>
    </location>
</feature>
<keyword evidence="9 14" id="KW-1133">Transmembrane helix</keyword>
<evidence type="ECO:0000313" key="16">
    <source>
        <dbReference type="Proteomes" id="UP001181355"/>
    </source>
</evidence>
<keyword evidence="8" id="KW-0016">Alginate biosynthesis</keyword>
<dbReference type="PANTHER" id="PTHR13285:SF23">
    <property type="entry name" value="TEICHOIC ACID D-ALANYLTRANSFERASE"/>
    <property type="match status" value="1"/>
</dbReference>
<evidence type="ECO:0000256" key="10">
    <source>
        <dbReference type="ARBA" id="ARBA00023136"/>
    </source>
</evidence>
<feature type="transmembrane region" description="Helical" evidence="14">
    <location>
        <begin position="258"/>
        <end position="276"/>
    </location>
</feature>
<dbReference type="InterPro" id="IPR004299">
    <property type="entry name" value="MBOAT_fam"/>
</dbReference>
<gene>
    <name evidence="15" type="ORF">RF679_03690</name>
</gene>
<evidence type="ECO:0000256" key="11">
    <source>
        <dbReference type="ARBA" id="ARBA00023315"/>
    </source>
</evidence>
<dbReference type="EMBL" id="CP133720">
    <property type="protein sequence ID" value="WMW81389.1"/>
    <property type="molecule type" value="Genomic_DNA"/>
</dbReference>
<evidence type="ECO:0000256" key="8">
    <source>
        <dbReference type="ARBA" id="ARBA00022841"/>
    </source>
</evidence>
<evidence type="ECO:0000256" key="1">
    <source>
        <dbReference type="ARBA" id="ARBA00004651"/>
    </source>
</evidence>
<dbReference type="PIRSF" id="PIRSF016636">
    <property type="entry name" value="AlgI_DltB"/>
    <property type="match status" value="1"/>
</dbReference>
<proteinExistence type="inferred from homology"/>
<feature type="transmembrane region" description="Helical" evidence="14">
    <location>
        <begin position="415"/>
        <end position="438"/>
    </location>
</feature>
<dbReference type="Proteomes" id="UP001181355">
    <property type="component" value="Chromosome"/>
</dbReference>
<dbReference type="InterPro" id="IPR028362">
    <property type="entry name" value="AlgI"/>
</dbReference>
<comment type="similarity">
    <text evidence="3 13">Belongs to the membrane-bound acyltransferase family.</text>
</comment>
<keyword evidence="6 13" id="KW-0808">Transferase</keyword>